<evidence type="ECO:0000256" key="1">
    <source>
        <dbReference type="SAM" id="SignalP"/>
    </source>
</evidence>
<name>A0A849VKU4_9GAMM</name>
<keyword evidence="3" id="KW-1185">Reference proteome</keyword>
<comment type="caution">
    <text evidence="2">The sequence shown here is derived from an EMBL/GenBank/DDBJ whole genome shotgun (WGS) entry which is preliminary data.</text>
</comment>
<proteinExistence type="predicted"/>
<dbReference type="EMBL" id="JABBPG010000008">
    <property type="protein sequence ID" value="NOU52321.1"/>
    <property type="molecule type" value="Genomic_DNA"/>
</dbReference>
<dbReference type="AlphaFoldDB" id="A0A849VKU4"/>
<evidence type="ECO:0000313" key="2">
    <source>
        <dbReference type="EMBL" id="NOU52321.1"/>
    </source>
</evidence>
<evidence type="ECO:0008006" key="4">
    <source>
        <dbReference type="Google" id="ProtNLM"/>
    </source>
</evidence>
<organism evidence="2 3">
    <name type="scientific">Pseudoalteromonas caenipelagi</name>
    <dbReference type="NCBI Taxonomy" id="2726988"/>
    <lineage>
        <taxon>Bacteria</taxon>
        <taxon>Pseudomonadati</taxon>
        <taxon>Pseudomonadota</taxon>
        <taxon>Gammaproteobacteria</taxon>
        <taxon>Alteromonadales</taxon>
        <taxon>Pseudoalteromonadaceae</taxon>
        <taxon>Pseudoalteromonas</taxon>
    </lineage>
</organism>
<protein>
    <recommendedName>
        <fullName evidence="4">Secreted protein</fullName>
    </recommendedName>
</protein>
<accession>A0A849VKU4</accession>
<keyword evidence="1" id="KW-0732">Signal</keyword>
<feature type="signal peptide" evidence="1">
    <location>
        <begin position="1"/>
        <end position="18"/>
    </location>
</feature>
<feature type="chain" id="PRO_5032567043" description="Secreted protein" evidence="1">
    <location>
        <begin position="19"/>
        <end position="240"/>
    </location>
</feature>
<sequence length="240" mass="25693">MIKAIPILCLFASFFSNAGLITNLEIEDNTVVFSTDSMTPSTAACAADNQKTYRTVSLNTHQGRATYSLLVTALTKQHGIDVESANDCGDIDTIERAQKVSLTAVTIQQSSGSHSIGVYKADGKTRVGTFVNFNNITKVITYVDDEAQTGLKTLETITSYDIYHSGPNCTGDLVIPDSIPNTMIMANGKYYVADKTIKTRVQSKSSTKNSSCGGYGTSAFGTKLGEHPICGTSPCTIKQD</sequence>
<dbReference type="RefSeq" id="WP_171627378.1">
    <property type="nucleotide sequence ID" value="NZ_JABBPG010000008.1"/>
</dbReference>
<dbReference type="Proteomes" id="UP000586305">
    <property type="component" value="Unassembled WGS sequence"/>
</dbReference>
<evidence type="ECO:0000313" key="3">
    <source>
        <dbReference type="Proteomes" id="UP000586305"/>
    </source>
</evidence>
<reference evidence="2 3" key="1">
    <citation type="submission" date="2020-04" db="EMBL/GenBank/DDBJ databases">
        <title>Pseudoalteromonas caenipelagi sp. nov., isolated from a tidal flat.</title>
        <authorList>
            <person name="Park S."/>
            <person name="Yoon J.-H."/>
        </authorList>
    </citation>
    <scope>NUCLEOTIDE SEQUENCE [LARGE SCALE GENOMIC DNA]</scope>
    <source>
        <strain evidence="2 3">JBTF-M23</strain>
    </source>
</reference>
<gene>
    <name evidence="2" type="ORF">HG263_17465</name>
</gene>